<feature type="compositionally biased region" description="Polar residues" evidence="1">
    <location>
        <begin position="83"/>
        <end position="99"/>
    </location>
</feature>
<accession>A0A8D8CXS3</accession>
<reference evidence="2" key="1">
    <citation type="submission" date="2021-05" db="EMBL/GenBank/DDBJ databases">
        <authorList>
            <person name="Alioto T."/>
            <person name="Alioto T."/>
            <person name="Gomez Garrido J."/>
        </authorList>
    </citation>
    <scope>NUCLEOTIDE SEQUENCE</scope>
</reference>
<proteinExistence type="predicted"/>
<protein>
    <submittedName>
        <fullName evidence="2">(northern house mosquito) hypothetical protein</fullName>
    </submittedName>
</protein>
<feature type="region of interest" description="Disordered" evidence="1">
    <location>
        <begin position="70"/>
        <end position="99"/>
    </location>
</feature>
<evidence type="ECO:0000256" key="1">
    <source>
        <dbReference type="SAM" id="MobiDB-lite"/>
    </source>
</evidence>
<sequence>MSGTNHRVRLPCTAVTRPQRWRQLRIQRGVQNRSRRRTGHVLVDVHRVRTMLGKLRRRNSVPQRNLQQSINAEAGRTRPVRRSCQTCRDTTVRSGSLPTTVGRRRMGQLLATVR</sequence>
<name>A0A8D8CXS3_CULPI</name>
<evidence type="ECO:0000313" key="2">
    <source>
        <dbReference type="EMBL" id="CAG6498966.1"/>
    </source>
</evidence>
<organism evidence="2">
    <name type="scientific">Culex pipiens</name>
    <name type="common">House mosquito</name>
    <dbReference type="NCBI Taxonomy" id="7175"/>
    <lineage>
        <taxon>Eukaryota</taxon>
        <taxon>Metazoa</taxon>
        <taxon>Ecdysozoa</taxon>
        <taxon>Arthropoda</taxon>
        <taxon>Hexapoda</taxon>
        <taxon>Insecta</taxon>
        <taxon>Pterygota</taxon>
        <taxon>Neoptera</taxon>
        <taxon>Endopterygota</taxon>
        <taxon>Diptera</taxon>
        <taxon>Nematocera</taxon>
        <taxon>Culicoidea</taxon>
        <taxon>Culicidae</taxon>
        <taxon>Culicinae</taxon>
        <taxon>Culicini</taxon>
        <taxon>Culex</taxon>
        <taxon>Culex</taxon>
    </lineage>
</organism>
<dbReference type="EMBL" id="HBUE01136817">
    <property type="protein sequence ID" value="CAG6498966.1"/>
    <property type="molecule type" value="Transcribed_RNA"/>
</dbReference>
<dbReference type="AlphaFoldDB" id="A0A8D8CXS3"/>